<dbReference type="EMBL" id="QCXX01000001">
    <property type="protein sequence ID" value="PUV25477.1"/>
    <property type="molecule type" value="Genomic_DNA"/>
</dbReference>
<comment type="caution">
    <text evidence="2">The sequence shown here is derived from an EMBL/GenBank/DDBJ whole genome shotgun (WGS) entry which is preliminary data.</text>
</comment>
<reference evidence="2 3" key="1">
    <citation type="submission" date="2018-04" db="EMBL/GenBank/DDBJ databases">
        <title>Sphingobacterium sp. M46 Genome.</title>
        <authorList>
            <person name="Cheng J."/>
            <person name="Li Y."/>
        </authorList>
    </citation>
    <scope>NUCLEOTIDE SEQUENCE [LARGE SCALE GENOMIC DNA]</scope>
    <source>
        <strain evidence="2 3">M46</strain>
    </source>
</reference>
<feature type="transmembrane region" description="Helical" evidence="1">
    <location>
        <begin position="32"/>
        <end position="53"/>
    </location>
</feature>
<evidence type="ECO:0000313" key="2">
    <source>
        <dbReference type="EMBL" id="PUV25477.1"/>
    </source>
</evidence>
<keyword evidence="3" id="KW-1185">Reference proteome</keyword>
<evidence type="ECO:0000256" key="1">
    <source>
        <dbReference type="SAM" id="Phobius"/>
    </source>
</evidence>
<dbReference type="OrthoDB" id="769570at2"/>
<organism evidence="2 3">
    <name type="scientific">Sphingobacterium athyrii</name>
    <dbReference type="NCBI Taxonomy" id="2152717"/>
    <lineage>
        <taxon>Bacteria</taxon>
        <taxon>Pseudomonadati</taxon>
        <taxon>Bacteroidota</taxon>
        <taxon>Sphingobacteriia</taxon>
        <taxon>Sphingobacteriales</taxon>
        <taxon>Sphingobacteriaceae</taxon>
        <taxon>Sphingobacterium</taxon>
    </lineage>
</organism>
<proteinExistence type="predicted"/>
<keyword evidence="1" id="KW-0812">Transmembrane</keyword>
<dbReference type="Proteomes" id="UP000250831">
    <property type="component" value="Unassembled WGS sequence"/>
</dbReference>
<keyword evidence="1" id="KW-1133">Transmembrane helix</keyword>
<name>A0A363NXL3_9SPHI</name>
<accession>A0A363NXL3</accession>
<dbReference type="AlphaFoldDB" id="A0A363NXL3"/>
<keyword evidence="1" id="KW-0472">Membrane</keyword>
<feature type="transmembrane region" description="Helical" evidence="1">
    <location>
        <begin position="7"/>
        <end position="26"/>
    </location>
</feature>
<evidence type="ECO:0000313" key="3">
    <source>
        <dbReference type="Proteomes" id="UP000250831"/>
    </source>
</evidence>
<dbReference type="RefSeq" id="WP_108631801.1">
    <property type="nucleotide sequence ID" value="NZ_QCXX01000001.1"/>
</dbReference>
<gene>
    <name evidence="2" type="ORF">DCO56_00310</name>
</gene>
<sequence length="171" mass="20071">MGFGANLVFVYIFAPVLAILILYFILTGNRFVGKAIVSMIAGAIFLSLLSLFIQWVTAPKILKKEDYYGTYHVKRDLFPGEQTDWQYNTYTFEIKSNDSIYFKVLRANKVSEIYRGKIETITPYRSARLKLYMDFPTHHILDSDPTIYRNAWGFYLVFYSPKYNNVFFEKD</sequence>
<protein>
    <submittedName>
        <fullName evidence="2">Uncharacterized protein</fullName>
    </submittedName>
</protein>